<dbReference type="Proteomes" id="UP000251314">
    <property type="component" value="Unassembled WGS sequence"/>
</dbReference>
<accession>A0A329RX46</accession>
<keyword evidence="2" id="KW-1185">Reference proteome</keyword>
<protein>
    <submittedName>
        <fullName evidence="1">Uncharacterized protein</fullName>
    </submittedName>
</protein>
<evidence type="ECO:0000313" key="2">
    <source>
        <dbReference type="Proteomes" id="UP000251314"/>
    </source>
</evidence>
<comment type="caution">
    <text evidence="1">The sequence shown here is derived from an EMBL/GenBank/DDBJ whole genome shotgun (WGS) entry which is preliminary data.</text>
</comment>
<gene>
    <name evidence="1" type="ORF">PC110_g14393</name>
</gene>
<reference evidence="1 2" key="1">
    <citation type="submission" date="2018-01" db="EMBL/GenBank/DDBJ databases">
        <title>Draft genome of the strawberry crown rot pathogen Phytophthora cactorum.</title>
        <authorList>
            <person name="Armitage A.D."/>
            <person name="Lysoe E."/>
            <person name="Nellist C.F."/>
            <person name="Harrison R.J."/>
            <person name="Brurberg M.B."/>
        </authorList>
    </citation>
    <scope>NUCLEOTIDE SEQUENCE [LARGE SCALE GENOMIC DNA]</scope>
    <source>
        <strain evidence="1 2">10300</strain>
    </source>
</reference>
<proteinExistence type="predicted"/>
<dbReference type="OrthoDB" id="113575at2759"/>
<dbReference type="EMBL" id="MJFZ01000439">
    <property type="protein sequence ID" value="RAW29247.1"/>
    <property type="molecule type" value="Genomic_DNA"/>
</dbReference>
<sequence>MATQVQVSDSLREIMQMQVSFQEDDIFLDTEALP</sequence>
<dbReference type="AlphaFoldDB" id="A0A329RX46"/>
<name>A0A329RX46_9STRA</name>
<dbReference type="VEuPathDB" id="FungiDB:PC110_g14393"/>
<evidence type="ECO:0000313" key="1">
    <source>
        <dbReference type="EMBL" id="RAW29247.1"/>
    </source>
</evidence>
<organism evidence="1 2">
    <name type="scientific">Phytophthora cactorum</name>
    <dbReference type="NCBI Taxonomy" id="29920"/>
    <lineage>
        <taxon>Eukaryota</taxon>
        <taxon>Sar</taxon>
        <taxon>Stramenopiles</taxon>
        <taxon>Oomycota</taxon>
        <taxon>Peronosporomycetes</taxon>
        <taxon>Peronosporales</taxon>
        <taxon>Peronosporaceae</taxon>
        <taxon>Phytophthora</taxon>
    </lineage>
</organism>